<accession>A0A6V7X2L6</accession>
<proteinExistence type="predicted"/>
<evidence type="ECO:0000313" key="2">
    <source>
        <dbReference type="Proteomes" id="UP000580250"/>
    </source>
</evidence>
<sequence length="89" mass="10422">MKQINQIKKYIPNELIVDIFKATNRTNTTKIQRLEDKIKNQTAMNDIKGITKTTKQIYETWCVYAINCLKSSSIAYIYFQNLKEIKASN</sequence>
<dbReference type="AlphaFoldDB" id="A0A6V7X2L6"/>
<dbReference type="EMBL" id="CAJEWN010001033">
    <property type="protein sequence ID" value="CAD2193479.1"/>
    <property type="molecule type" value="Genomic_DNA"/>
</dbReference>
<comment type="caution">
    <text evidence="1">The sequence shown here is derived from an EMBL/GenBank/DDBJ whole genome shotgun (WGS) entry which is preliminary data.</text>
</comment>
<reference evidence="1 2" key="1">
    <citation type="submission" date="2020-08" db="EMBL/GenBank/DDBJ databases">
        <authorList>
            <person name="Koutsovoulos G."/>
            <person name="Danchin GJ E."/>
        </authorList>
    </citation>
    <scope>NUCLEOTIDE SEQUENCE [LARGE SCALE GENOMIC DNA]</scope>
</reference>
<protein>
    <submittedName>
        <fullName evidence="1">Uncharacterized protein</fullName>
    </submittedName>
</protein>
<evidence type="ECO:0000313" key="1">
    <source>
        <dbReference type="EMBL" id="CAD2193479.1"/>
    </source>
</evidence>
<name>A0A6V7X2L6_MELEN</name>
<organism evidence="1 2">
    <name type="scientific">Meloidogyne enterolobii</name>
    <name type="common">Root-knot nematode worm</name>
    <name type="synonym">Meloidogyne mayaguensis</name>
    <dbReference type="NCBI Taxonomy" id="390850"/>
    <lineage>
        <taxon>Eukaryota</taxon>
        <taxon>Metazoa</taxon>
        <taxon>Ecdysozoa</taxon>
        <taxon>Nematoda</taxon>
        <taxon>Chromadorea</taxon>
        <taxon>Rhabditida</taxon>
        <taxon>Tylenchina</taxon>
        <taxon>Tylenchomorpha</taxon>
        <taxon>Tylenchoidea</taxon>
        <taxon>Meloidogynidae</taxon>
        <taxon>Meloidogyninae</taxon>
        <taxon>Meloidogyne</taxon>
    </lineage>
</organism>
<dbReference type="Proteomes" id="UP000580250">
    <property type="component" value="Unassembled WGS sequence"/>
</dbReference>
<gene>
    <name evidence="1" type="ORF">MENT_LOCUS46435</name>
</gene>